<organism evidence="1 2">
    <name type="scientific">Xylaria flabelliformis</name>
    <dbReference type="NCBI Taxonomy" id="2512241"/>
    <lineage>
        <taxon>Eukaryota</taxon>
        <taxon>Fungi</taxon>
        <taxon>Dikarya</taxon>
        <taxon>Ascomycota</taxon>
        <taxon>Pezizomycotina</taxon>
        <taxon>Sordariomycetes</taxon>
        <taxon>Xylariomycetidae</taxon>
        <taxon>Xylariales</taxon>
        <taxon>Xylariaceae</taxon>
        <taxon>Xylaria</taxon>
    </lineage>
</organism>
<accession>A0A553HQ88</accession>
<protein>
    <submittedName>
        <fullName evidence="1">Uncharacterized protein</fullName>
    </submittedName>
</protein>
<sequence>MGAGDDELADEVAVELDADAVLAFRRGANWHRNDVGFRVVVWKEIFVEICLDGARTAHGCRASDENGEEYGQLAPRAKAFWSWRPLLPMVAKRAAAAAVVVGVNMVSSNTSVQLQDLRI</sequence>
<proteinExistence type="predicted"/>
<dbReference type="AlphaFoldDB" id="A0A553HQ88"/>
<reference evidence="2" key="1">
    <citation type="submission" date="2019-06" db="EMBL/GenBank/DDBJ databases">
        <title>Draft genome sequence of the griseofulvin-producing fungus Xylaria cubensis strain G536.</title>
        <authorList>
            <person name="Mead M.E."/>
            <person name="Raja H.A."/>
            <person name="Steenwyk J.L."/>
            <person name="Knowles S.L."/>
            <person name="Oberlies N.H."/>
            <person name="Rokas A."/>
        </authorList>
    </citation>
    <scope>NUCLEOTIDE SEQUENCE [LARGE SCALE GENOMIC DNA]</scope>
    <source>
        <strain evidence="2">G536</strain>
    </source>
</reference>
<evidence type="ECO:0000313" key="1">
    <source>
        <dbReference type="EMBL" id="TRX90121.1"/>
    </source>
</evidence>
<name>A0A553HQ88_9PEZI</name>
<comment type="caution">
    <text evidence="1">The sequence shown here is derived from an EMBL/GenBank/DDBJ whole genome shotgun (WGS) entry which is preliminary data.</text>
</comment>
<evidence type="ECO:0000313" key="2">
    <source>
        <dbReference type="Proteomes" id="UP000319160"/>
    </source>
</evidence>
<gene>
    <name evidence="1" type="ORF">FHL15_009040</name>
</gene>
<dbReference type="EMBL" id="VFLP01000059">
    <property type="protein sequence ID" value="TRX90121.1"/>
    <property type="molecule type" value="Genomic_DNA"/>
</dbReference>
<dbReference type="Proteomes" id="UP000319160">
    <property type="component" value="Unassembled WGS sequence"/>
</dbReference>
<keyword evidence="2" id="KW-1185">Reference proteome</keyword>